<evidence type="ECO:0000256" key="3">
    <source>
        <dbReference type="SAM" id="Phobius"/>
    </source>
</evidence>
<protein>
    <submittedName>
        <fullName evidence="4">Uncharacterized protein</fullName>
    </submittedName>
</protein>
<keyword evidence="1" id="KW-0175">Coiled coil</keyword>
<evidence type="ECO:0000256" key="1">
    <source>
        <dbReference type="SAM" id="Coils"/>
    </source>
</evidence>
<reference evidence="4" key="1">
    <citation type="submission" date="2021-01" db="EMBL/GenBank/DDBJ databases">
        <authorList>
            <person name="Corre E."/>
            <person name="Pelletier E."/>
            <person name="Niang G."/>
            <person name="Scheremetjew M."/>
            <person name="Finn R."/>
            <person name="Kale V."/>
            <person name="Holt S."/>
            <person name="Cochrane G."/>
            <person name="Meng A."/>
            <person name="Brown T."/>
            <person name="Cohen L."/>
        </authorList>
    </citation>
    <scope>NUCLEOTIDE SEQUENCE</scope>
    <source>
        <strain evidence="4">GSO104</strain>
    </source>
</reference>
<dbReference type="EMBL" id="HBNS01026310">
    <property type="protein sequence ID" value="CAE4618313.1"/>
    <property type="molecule type" value="Transcribed_RNA"/>
</dbReference>
<keyword evidence="3" id="KW-1133">Transmembrane helix</keyword>
<feature type="region of interest" description="Disordered" evidence="2">
    <location>
        <begin position="1"/>
        <end position="121"/>
    </location>
</feature>
<organism evidence="4">
    <name type="scientific">Ditylum brightwellii</name>
    <dbReference type="NCBI Taxonomy" id="49249"/>
    <lineage>
        <taxon>Eukaryota</taxon>
        <taxon>Sar</taxon>
        <taxon>Stramenopiles</taxon>
        <taxon>Ochrophyta</taxon>
        <taxon>Bacillariophyta</taxon>
        <taxon>Mediophyceae</taxon>
        <taxon>Lithodesmiophycidae</taxon>
        <taxon>Lithodesmiales</taxon>
        <taxon>Lithodesmiaceae</taxon>
        <taxon>Ditylum</taxon>
    </lineage>
</organism>
<evidence type="ECO:0000256" key="2">
    <source>
        <dbReference type="SAM" id="MobiDB-lite"/>
    </source>
</evidence>
<proteinExistence type="predicted"/>
<keyword evidence="3" id="KW-0812">Transmembrane</keyword>
<accession>A0A7S4RLX4</accession>
<evidence type="ECO:0000313" key="4">
    <source>
        <dbReference type="EMBL" id="CAE4618313.1"/>
    </source>
</evidence>
<name>A0A7S4RLX4_9STRA</name>
<gene>
    <name evidence="4" type="ORF">DBRI00130_LOCUS20727</name>
</gene>
<feature type="transmembrane region" description="Helical" evidence="3">
    <location>
        <begin position="328"/>
        <end position="350"/>
    </location>
</feature>
<feature type="coiled-coil region" evidence="1">
    <location>
        <begin position="189"/>
        <end position="220"/>
    </location>
</feature>
<feature type="compositionally biased region" description="Basic and acidic residues" evidence="2">
    <location>
        <begin position="45"/>
        <end position="55"/>
    </location>
</feature>
<sequence>MSDRTDAPGNQSVSSSSSGSLEQEMPVEAQSTNDPPLMSILKKGRGPDTIEERLVANRSDNDEDEILENPNGGCDDDSGSFGSSIVDVDDIKASTTSGPRVKFASSTSDGPIPPPSSFDDAKTKTKEELLAMVSDLREGLLKVTVDRTSERVLRKKKEKNMIKMAKELSMRSADLIEKEKQITELQSTNTDLAGRLRSTKQQLENLSENHRQEANDRHAEIAALQVRYRESCAAHDSLVAQLNSSNALQCDELRRRALTAELESDKLRVELARLGMKGNPEKAGDAVKKTIKDSGAGAKFDTKTRDAAKIAEIRRESRERFWQDGKRYMFGLLLVMLIEILLYGNMYGFWSFDGLCAPCRPGKVLNTKAGSFNAPWWAPSFMKDNAFKFTCKNRPRVQIQWSGGEGKSDMVVRTIDPLTKGEKLIKEKKAMTATIGKDHIKLTQKNGKNETLEALWTASTKK</sequence>
<dbReference type="AlphaFoldDB" id="A0A7S4RLX4"/>
<feature type="compositionally biased region" description="Polar residues" evidence="2">
    <location>
        <begin position="93"/>
        <end position="109"/>
    </location>
</feature>
<keyword evidence="3" id="KW-0472">Membrane</keyword>